<dbReference type="SUPFAM" id="SSF53474">
    <property type="entry name" value="alpha/beta-Hydrolases"/>
    <property type="match status" value="1"/>
</dbReference>
<evidence type="ECO:0000256" key="1">
    <source>
        <dbReference type="ARBA" id="ARBA00022801"/>
    </source>
</evidence>
<evidence type="ECO:0000313" key="3">
    <source>
        <dbReference type="EMBL" id="KAK0391759.1"/>
    </source>
</evidence>
<dbReference type="Gene3D" id="3.40.50.1820">
    <property type="entry name" value="alpha/beta hydrolase"/>
    <property type="match status" value="1"/>
</dbReference>
<protein>
    <recommendedName>
        <fullName evidence="2">Alpha/beta hydrolase fold-3 domain-containing protein</fullName>
    </recommendedName>
</protein>
<dbReference type="InterPro" id="IPR013094">
    <property type="entry name" value="AB_hydrolase_3"/>
</dbReference>
<dbReference type="PANTHER" id="PTHR48081:SF8">
    <property type="entry name" value="ALPHA_BETA HYDROLASE FOLD-3 DOMAIN-CONTAINING PROTEIN-RELATED"/>
    <property type="match status" value="1"/>
</dbReference>
<evidence type="ECO:0000259" key="2">
    <source>
        <dbReference type="Pfam" id="PF07859"/>
    </source>
</evidence>
<name>A0AA39LCA9_SARSR</name>
<comment type="caution">
    <text evidence="3">The sequence shown here is derived from an EMBL/GenBank/DDBJ whole genome shotgun (WGS) entry which is preliminary data.</text>
</comment>
<dbReference type="InterPro" id="IPR050300">
    <property type="entry name" value="GDXG_lipolytic_enzyme"/>
</dbReference>
<dbReference type="PANTHER" id="PTHR48081">
    <property type="entry name" value="AB HYDROLASE SUPERFAMILY PROTEIN C4A8.06C"/>
    <property type="match status" value="1"/>
</dbReference>
<evidence type="ECO:0000313" key="4">
    <source>
        <dbReference type="Proteomes" id="UP001175261"/>
    </source>
</evidence>
<keyword evidence="4" id="KW-1185">Reference proteome</keyword>
<dbReference type="GO" id="GO:0016787">
    <property type="term" value="F:hydrolase activity"/>
    <property type="evidence" value="ECO:0007669"/>
    <property type="project" value="UniProtKB-KW"/>
</dbReference>
<proteinExistence type="predicted"/>
<sequence>MSDFSAYGGIHEEWVAAEKANPVITVVDMTVEEKKRAQNEAREKVAAEGLKALRSKVTMRDHGITCRDGHHIEARTYRPSSIDEREKLPVYIHFHGGGFMTGTLASEDTICAGIAIGAGVMVLNVNYRHTPEHGYPTAWDDAEDAFEWLHDNIDAIHGDAQAVVIGGISAGAWLTASLVLRKHLGQSTTSSRPSVAGQVLMIPCVTFLDCFGPLREKLANPRQSSYEENADAPILPLSIAKEYNHYLKVENPDPNDLRLNPGHAKPEQVAGLPPTVFGIAGRDILRDEGLLYAKMLAEAGVPTDVNVYKGVPHGFRRLGAHMPTTASRWDRTMVDGIKWALSKPRASGRLEIKAE</sequence>
<feature type="domain" description="Alpha/beta hydrolase fold-3" evidence="2">
    <location>
        <begin position="92"/>
        <end position="315"/>
    </location>
</feature>
<accession>A0AA39LCA9</accession>
<keyword evidence="1" id="KW-0378">Hydrolase</keyword>
<dbReference type="InterPro" id="IPR029058">
    <property type="entry name" value="AB_hydrolase_fold"/>
</dbReference>
<dbReference type="Proteomes" id="UP001175261">
    <property type="component" value="Unassembled WGS sequence"/>
</dbReference>
<dbReference type="Pfam" id="PF07859">
    <property type="entry name" value="Abhydrolase_3"/>
    <property type="match status" value="1"/>
</dbReference>
<gene>
    <name evidence="3" type="ORF">NLU13_1258</name>
</gene>
<organism evidence="3 4">
    <name type="scientific">Sarocladium strictum</name>
    <name type="common">Black bundle disease fungus</name>
    <name type="synonym">Acremonium strictum</name>
    <dbReference type="NCBI Taxonomy" id="5046"/>
    <lineage>
        <taxon>Eukaryota</taxon>
        <taxon>Fungi</taxon>
        <taxon>Dikarya</taxon>
        <taxon>Ascomycota</taxon>
        <taxon>Pezizomycotina</taxon>
        <taxon>Sordariomycetes</taxon>
        <taxon>Hypocreomycetidae</taxon>
        <taxon>Hypocreales</taxon>
        <taxon>Sarocladiaceae</taxon>
        <taxon>Sarocladium</taxon>
    </lineage>
</organism>
<dbReference type="AlphaFoldDB" id="A0AA39LCA9"/>
<reference evidence="3" key="1">
    <citation type="submission" date="2022-10" db="EMBL/GenBank/DDBJ databases">
        <title>Determination and structural analysis of whole genome sequence of Sarocladium strictum F4-1.</title>
        <authorList>
            <person name="Hu L."/>
            <person name="Jiang Y."/>
        </authorList>
    </citation>
    <scope>NUCLEOTIDE SEQUENCE</scope>
    <source>
        <strain evidence="3">F4-1</strain>
    </source>
</reference>
<dbReference type="EMBL" id="JAPDFR010000001">
    <property type="protein sequence ID" value="KAK0391759.1"/>
    <property type="molecule type" value="Genomic_DNA"/>
</dbReference>